<dbReference type="InterPro" id="IPR007712">
    <property type="entry name" value="RelE/ParE_toxin"/>
</dbReference>
<organism evidence="3 4">
    <name type="scientific">Martelella endophytica</name>
    <dbReference type="NCBI Taxonomy" id="1486262"/>
    <lineage>
        <taxon>Bacteria</taxon>
        <taxon>Pseudomonadati</taxon>
        <taxon>Pseudomonadota</taxon>
        <taxon>Alphaproteobacteria</taxon>
        <taxon>Hyphomicrobiales</taxon>
        <taxon>Aurantimonadaceae</taxon>
        <taxon>Martelella</taxon>
    </lineage>
</organism>
<dbReference type="HOGENOM" id="CLU_147162_10_3_5"/>
<dbReference type="RefSeq" id="WP_045679676.1">
    <property type="nucleotide sequence ID" value="NZ_CP010803.1"/>
</dbReference>
<proteinExistence type="inferred from homology"/>
<evidence type="ECO:0000313" key="4">
    <source>
        <dbReference type="Proteomes" id="UP000032611"/>
    </source>
</evidence>
<dbReference type="Proteomes" id="UP000032611">
    <property type="component" value="Chromosome"/>
</dbReference>
<evidence type="ECO:0000313" key="3">
    <source>
        <dbReference type="EMBL" id="AJY45081.1"/>
    </source>
</evidence>
<dbReference type="PATRIC" id="fig|1486262.3.peg.872"/>
<dbReference type="KEGG" id="mey:TM49_04265"/>
<dbReference type="OrthoDB" id="8369899at2"/>
<comment type="similarity">
    <text evidence="1">Belongs to the RelE toxin family.</text>
</comment>
<gene>
    <name evidence="3" type="ORF">TM49_04265</name>
</gene>
<evidence type="ECO:0000256" key="2">
    <source>
        <dbReference type="ARBA" id="ARBA00022649"/>
    </source>
</evidence>
<dbReference type="PANTHER" id="PTHR33755:SF6">
    <property type="entry name" value="PLASMID STABILIZATION SYSTEM PROTEIN"/>
    <property type="match status" value="1"/>
</dbReference>
<reference evidence="3 4" key="1">
    <citation type="journal article" date="2015" name="Genome Announc.">
        <title>Complete genome sequence of Martelella endophytica YC6887, which has antifungal activity associated with a halophyte.</title>
        <authorList>
            <person name="Khan A."/>
            <person name="Khan H."/>
            <person name="Chung E.J."/>
            <person name="Hossain M.T."/>
            <person name="Chung Y.R."/>
        </authorList>
    </citation>
    <scope>NUCLEOTIDE SEQUENCE [LARGE SCALE GENOMIC DNA]</scope>
    <source>
        <strain evidence="3">YC6887</strain>
    </source>
</reference>
<dbReference type="STRING" id="1486262.TM49_04265"/>
<protein>
    <submittedName>
        <fullName evidence="3">Plasmid stabilization protein</fullName>
    </submittedName>
</protein>
<sequence length="98" mass="11533">MIREFSREAENDLEQIADYIAERNPRRALSFLRELRSICEDIVFNPDAFALVPRYEHHQIRRPVHGNYLIFYRVDSAKVVIIHILHGATYYGAILFGD</sequence>
<dbReference type="EMBL" id="CP010803">
    <property type="protein sequence ID" value="AJY45081.1"/>
    <property type="molecule type" value="Genomic_DNA"/>
</dbReference>
<keyword evidence="4" id="KW-1185">Reference proteome</keyword>
<dbReference type="Pfam" id="PF05016">
    <property type="entry name" value="ParE_toxin"/>
    <property type="match status" value="1"/>
</dbReference>
<name>A0A0D5LLP9_MAREN</name>
<dbReference type="InterPro" id="IPR051803">
    <property type="entry name" value="TA_system_RelE-like_toxin"/>
</dbReference>
<dbReference type="Gene3D" id="3.30.2310.20">
    <property type="entry name" value="RelE-like"/>
    <property type="match status" value="1"/>
</dbReference>
<dbReference type="PANTHER" id="PTHR33755">
    <property type="entry name" value="TOXIN PARE1-RELATED"/>
    <property type="match status" value="1"/>
</dbReference>
<accession>A0A0D5LLP9</accession>
<keyword evidence="2" id="KW-1277">Toxin-antitoxin system</keyword>
<evidence type="ECO:0000256" key="1">
    <source>
        <dbReference type="ARBA" id="ARBA00006226"/>
    </source>
</evidence>
<dbReference type="InterPro" id="IPR035093">
    <property type="entry name" value="RelE/ParE_toxin_dom_sf"/>
</dbReference>
<dbReference type="AlphaFoldDB" id="A0A0D5LLP9"/>